<reference evidence="1" key="1">
    <citation type="submission" date="2020-08" db="EMBL/GenBank/DDBJ databases">
        <title>Genome public.</title>
        <authorList>
            <person name="Liu C."/>
            <person name="Sun Q."/>
        </authorList>
    </citation>
    <scope>NUCLEOTIDE SEQUENCE</scope>
    <source>
        <strain evidence="1">NSJ-68</strain>
    </source>
</reference>
<dbReference type="Proteomes" id="UP000649345">
    <property type="component" value="Unassembled WGS sequence"/>
</dbReference>
<sequence length="209" mass="24057">MLEQYKELNTADQESMQSAIRKLLSQTFLLDRKYDKKSGRMASDREYEFCSRHREFLKEYFGVAGILLEQNEELGIIYIQGIEGAGERLTKLTTIYLLLLKLLYDEKMAAVSTSTQVFVTLGELNSKMGEFRLVRGLPSVTEQKKAFAALKKYQIVEFLDAYDEMGENSRILIYPSVNLILMREDARELIRTFEETEEESEDGTADTGL</sequence>
<name>A0A923LAP5_9FIRM</name>
<dbReference type="Pfam" id="PF13835">
    <property type="entry name" value="DUF4194"/>
    <property type="match status" value="1"/>
</dbReference>
<dbReference type="AlphaFoldDB" id="A0A923LAP5"/>
<protein>
    <submittedName>
        <fullName evidence="1">DUF4194 domain-containing protein</fullName>
    </submittedName>
</protein>
<dbReference type="EMBL" id="JACOOR010000002">
    <property type="protein sequence ID" value="MBC5659091.1"/>
    <property type="molecule type" value="Genomic_DNA"/>
</dbReference>
<organism evidence="1 2">
    <name type="scientific">Anaerosacchariphilus hominis</name>
    <dbReference type="NCBI Taxonomy" id="2763017"/>
    <lineage>
        <taxon>Bacteria</taxon>
        <taxon>Bacillati</taxon>
        <taxon>Bacillota</taxon>
        <taxon>Clostridia</taxon>
        <taxon>Lachnospirales</taxon>
        <taxon>Lachnospiraceae</taxon>
        <taxon>Anaerosacchariphilus</taxon>
    </lineage>
</organism>
<evidence type="ECO:0000313" key="2">
    <source>
        <dbReference type="Proteomes" id="UP000649345"/>
    </source>
</evidence>
<proteinExistence type="predicted"/>
<accession>A0A923LAP5</accession>
<gene>
    <name evidence="1" type="ORF">H8S44_04810</name>
</gene>
<dbReference type="InterPro" id="IPR025449">
    <property type="entry name" value="JetB"/>
</dbReference>
<evidence type="ECO:0000313" key="1">
    <source>
        <dbReference type="EMBL" id="MBC5659091.1"/>
    </source>
</evidence>
<comment type="caution">
    <text evidence="1">The sequence shown here is derived from an EMBL/GenBank/DDBJ whole genome shotgun (WGS) entry which is preliminary data.</text>
</comment>
<keyword evidence="2" id="KW-1185">Reference proteome</keyword>
<dbReference type="RefSeq" id="WP_186873039.1">
    <property type="nucleotide sequence ID" value="NZ_JACOOR010000002.1"/>
</dbReference>